<sequence>MYLYWLPFIIVFLGNYVHTRNIYLSNQCSHFLGKIFICKRAIDNEAVANSLLSNQCSHFLGKIFICKRAIDNEAVTNSLFDKDINRRAQNNDERPASTLKVLPNPWISLLTRKFRLKWTNQKDY</sequence>
<evidence type="ECO:0000313" key="2">
    <source>
        <dbReference type="WBParaSite" id="maker-PairedContig_5024-snap-gene-0.12-mRNA-1"/>
    </source>
</evidence>
<evidence type="ECO:0008006" key="3">
    <source>
        <dbReference type="Google" id="ProtNLM"/>
    </source>
</evidence>
<proteinExistence type="predicted"/>
<feature type="chain" id="PRO_5009318396" description="Secreted protein" evidence="1">
    <location>
        <begin position="20"/>
        <end position="124"/>
    </location>
</feature>
<dbReference type="AlphaFoldDB" id="A0A1I8EUY4"/>
<organism evidence="2">
    <name type="scientific">Wuchereria bancrofti</name>
    <dbReference type="NCBI Taxonomy" id="6293"/>
    <lineage>
        <taxon>Eukaryota</taxon>
        <taxon>Metazoa</taxon>
        <taxon>Ecdysozoa</taxon>
        <taxon>Nematoda</taxon>
        <taxon>Chromadorea</taxon>
        <taxon>Rhabditida</taxon>
        <taxon>Spirurina</taxon>
        <taxon>Spiruromorpha</taxon>
        <taxon>Filarioidea</taxon>
        <taxon>Onchocercidae</taxon>
        <taxon>Wuchereria</taxon>
    </lineage>
</organism>
<accession>A0A1I8EUY4</accession>
<keyword evidence="1" id="KW-0732">Signal</keyword>
<evidence type="ECO:0000256" key="1">
    <source>
        <dbReference type="SAM" id="SignalP"/>
    </source>
</evidence>
<dbReference type="WBParaSite" id="maker-PairedContig_5024-snap-gene-0.12-mRNA-1">
    <property type="protein sequence ID" value="maker-PairedContig_5024-snap-gene-0.12-mRNA-1"/>
    <property type="gene ID" value="maker-PairedContig_5024-snap-gene-0.12"/>
</dbReference>
<reference evidence="2" key="1">
    <citation type="submission" date="2016-11" db="UniProtKB">
        <authorList>
            <consortium name="WormBaseParasite"/>
        </authorList>
    </citation>
    <scope>IDENTIFICATION</scope>
    <source>
        <strain evidence="2">pt0022</strain>
    </source>
</reference>
<name>A0A1I8EUY4_WUCBA</name>
<protein>
    <recommendedName>
        <fullName evidence="3">Secreted protein</fullName>
    </recommendedName>
</protein>
<feature type="signal peptide" evidence="1">
    <location>
        <begin position="1"/>
        <end position="19"/>
    </location>
</feature>